<keyword evidence="3" id="KW-1185">Reference proteome</keyword>
<dbReference type="InterPro" id="IPR000305">
    <property type="entry name" value="GIY-YIG_endonuc"/>
</dbReference>
<evidence type="ECO:0000313" key="3">
    <source>
        <dbReference type="Proteomes" id="UP001500929"/>
    </source>
</evidence>
<comment type="caution">
    <text evidence="2">The sequence shown here is derived from an EMBL/GenBank/DDBJ whole genome shotgun (WGS) entry which is preliminary data.</text>
</comment>
<evidence type="ECO:0000259" key="1">
    <source>
        <dbReference type="PROSITE" id="PS50164"/>
    </source>
</evidence>
<reference evidence="2 3" key="1">
    <citation type="journal article" date="2019" name="Int. J. Syst. Evol. Microbiol.">
        <title>The Global Catalogue of Microorganisms (GCM) 10K type strain sequencing project: providing services to taxonomists for standard genome sequencing and annotation.</title>
        <authorList>
            <consortium name="The Broad Institute Genomics Platform"/>
            <consortium name="The Broad Institute Genome Sequencing Center for Infectious Disease"/>
            <person name="Wu L."/>
            <person name="Ma J."/>
        </authorList>
    </citation>
    <scope>NUCLEOTIDE SEQUENCE [LARGE SCALE GENOMIC DNA]</scope>
    <source>
        <strain evidence="2 3">JCM 16117</strain>
    </source>
</reference>
<proteinExistence type="predicted"/>
<dbReference type="Proteomes" id="UP001500929">
    <property type="component" value="Unassembled WGS sequence"/>
</dbReference>
<feature type="domain" description="GIY-YIG" evidence="1">
    <location>
        <begin position="141"/>
        <end position="229"/>
    </location>
</feature>
<accession>A0ABN3E8X8</accession>
<protein>
    <recommendedName>
        <fullName evidence="1">GIY-YIG domain-containing protein</fullName>
    </recommendedName>
</protein>
<dbReference type="CDD" id="cd00719">
    <property type="entry name" value="GIY-YIG_SF"/>
    <property type="match status" value="1"/>
</dbReference>
<evidence type="ECO:0000313" key="2">
    <source>
        <dbReference type="EMBL" id="GAA2250934.1"/>
    </source>
</evidence>
<dbReference type="RefSeq" id="WP_259481785.1">
    <property type="nucleotide sequence ID" value="NZ_BAAAQY010000025.1"/>
</dbReference>
<organism evidence="2 3">
    <name type="scientific">Herbiconiux moechotypicola</name>
    <dbReference type="NCBI Taxonomy" id="637393"/>
    <lineage>
        <taxon>Bacteria</taxon>
        <taxon>Bacillati</taxon>
        <taxon>Actinomycetota</taxon>
        <taxon>Actinomycetes</taxon>
        <taxon>Micrococcales</taxon>
        <taxon>Microbacteriaceae</taxon>
        <taxon>Herbiconiux</taxon>
    </lineage>
</organism>
<dbReference type="EMBL" id="BAAAQY010000025">
    <property type="protein sequence ID" value="GAA2250934.1"/>
    <property type="molecule type" value="Genomic_DNA"/>
</dbReference>
<dbReference type="PROSITE" id="PS50164">
    <property type="entry name" value="GIY_YIG"/>
    <property type="match status" value="1"/>
</dbReference>
<name>A0ABN3E8X8_9MICO</name>
<gene>
    <name evidence="2" type="ORF">GCM10009851_40490</name>
</gene>
<sequence length="267" mass="31056">MLILNYEGPERPRRRWAKAFTLAPDEEPVEHFGEVRLPGKYGHRLMRERYALADKKLTVHLPRDWSPSLWDAMDSWFEDEDHRIYTDAHCAELREEALVNFDLNMAFFAQIPQASFDEAVSTMLKRKKQLRPIMDLKELDGREGLYVMVLDDYRQTYIGQSSDMRRRIKNHWAGTKKLDRLVFGPVHESVMSIDAFRALDTTRIFAAVTSRADALEACVVRTFPADYRLNRIGGGILTKMRALFIKNEMNRRQLSSQAAVMLENVDT</sequence>